<evidence type="ECO:0000313" key="1">
    <source>
        <dbReference type="EMBL" id="SVD61976.1"/>
    </source>
</evidence>
<sequence length="107" mass="12116">ESSEDEVVLSVLAVLLSSDFAHEETITAMLTTRTNQDKFFILFLHRKCCKIKTTHLHVTSFGLFYKNEGILLEVIFGDTYSITFGDGLVILKPQPNFFSISYLVSHP</sequence>
<reference evidence="1" key="1">
    <citation type="submission" date="2018-05" db="EMBL/GenBank/DDBJ databases">
        <authorList>
            <person name="Lanie J.A."/>
            <person name="Ng W.-L."/>
            <person name="Kazmierczak K.M."/>
            <person name="Andrzejewski T.M."/>
            <person name="Davidsen T.M."/>
            <person name="Wayne K.J."/>
            <person name="Tettelin H."/>
            <person name="Glass J.I."/>
            <person name="Rusch D."/>
            <person name="Podicherti R."/>
            <person name="Tsui H.-C.T."/>
            <person name="Winkler M.E."/>
        </authorList>
    </citation>
    <scope>NUCLEOTIDE SEQUENCE</scope>
</reference>
<accession>A0A382WSZ7</accession>
<organism evidence="1">
    <name type="scientific">marine metagenome</name>
    <dbReference type="NCBI Taxonomy" id="408172"/>
    <lineage>
        <taxon>unclassified sequences</taxon>
        <taxon>metagenomes</taxon>
        <taxon>ecological metagenomes</taxon>
    </lineage>
</organism>
<dbReference type="AlphaFoldDB" id="A0A382WSZ7"/>
<feature type="non-terminal residue" evidence="1">
    <location>
        <position position="1"/>
    </location>
</feature>
<proteinExistence type="predicted"/>
<dbReference type="EMBL" id="UINC01162294">
    <property type="protein sequence ID" value="SVD61976.1"/>
    <property type="molecule type" value="Genomic_DNA"/>
</dbReference>
<gene>
    <name evidence="1" type="ORF">METZ01_LOCUS414830</name>
</gene>
<name>A0A382WSZ7_9ZZZZ</name>
<protein>
    <submittedName>
        <fullName evidence="1">Uncharacterized protein</fullName>
    </submittedName>
</protein>